<organism evidence="9 10">
    <name type="scientific">Thiomicrorhabdus marina</name>
    <dbReference type="NCBI Taxonomy" id="2818442"/>
    <lineage>
        <taxon>Bacteria</taxon>
        <taxon>Pseudomonadati</taxon>
        <taxon>Pseudomonadota</taxon>
        <taxon>Gammaproteobacteria</taxon>
        <taxon>Thiotrichales</taxon>
        <taxon>Piscirickettsiaceae</taxon>
        <taxon>Thiomicrorhabdus</taxon>
    </lineage>
</organism>
<keyword evidence="1" id="KW-0479">Metal-binding</keyword>
<dbReference type="PROSITE" id="PS50926">
    <property type="entry name" value="TRAM"/>
    <property type="match status" value="1"/>
</dbReference>
<dbReference type="PROSITE" id="PS51687">
    <property type="entry name" value="SAM_MT_RNA_M5U"/>
    <property type="match status" value="1"/>
</dbReference>
<evidence type="ECO:0000256" key="6">
    <source>
        <dbReference type="PROSITE-ProRule" id="PRU01024"/>
    </source>
</evidence>
<dbReference type="GO" id="GO:0032259">
    <property type="term" value="P:methylation"/>
    <property type="evidence" value="ECO:0007669"/>
    <property type="project" value="UniProtKB-KW"/>
</dbReference>
<dbReference type="Gene3D" id="3.40.50.150">
    <property type="entry name" value="Vaccinia Virus protein VP39"/>
    <property type="match status" value="2"/>
</dbReference>
<feature type="compositionally biased region" description="Basic and acidic residues" evidence="7">
    <location>
        <begin position="404"/>
        <end position="415"/>
    </location>
</feature>
<evidence type="ECO:0000256" key="1">
    <source>
        <dbReference type="ARBA" id="ARBA00022485"/>
    </source>
</evidence>
<feature type="binding site" evidence="6">
    <location>
        <position position="277"/>
    </location>
    <ligand>
        <name>S-adenosyl-L-methionine</name>
        <dbReference type="ChEBI" id="CHEBI:59789"/>
    </ligand>
</feature>
<gene>
    <name evidence="9" type="primary">rlmD</name>
    <name evidence="9" type="ORF">J3998_07610</name>
</gene>
<feature type="active site" description="Nucleophile" evidence="6">
    <location>
        <position position="352"/>
    </location>
</feature>
<dbReference type="SUPFAM" id="SSF50249">
    <property type="entry name" value="Nucleic acid-binding proteins"/>
    <property type="match status" value="1"/>
</dbReference>
<evidence type="ECO:0000256" key="4">
    <source>
        <dbReference type="ARBA" id="ARBA00022691"/>
    </source>
</evidence>
<dbReference type="Gene3D" id="2.40.50.1070">
    <property type="match status" value="2"/>
</dbReference>
<protein>
    <submittedName>
        <fullName evidence="9">23S rRNA (Uracil(1939)-C(5))-methyltransferase RlmD</fullName>
        <ecNumber evidence="9">2.1.1.190</ecNumber>
    </submittedName>
</protein>
<dbReference type="InterPro" id="IPR029063">
    <property type="entry name" value="SAM-dependent_MTases_sf"/>
</dbReference>
<dbReference type="InterPro" id="IPR012340">
    <property type="entry name" value="NA-bd_OB-fold"/>
</dbReference>
<accession>A0ABS3Q584</accession>
<dbReference type="NCBIfam" id="TIGR00479">
    <property type="entry name" value="rumA"/>
    <property type="match status" value="1"/>
</dbReference>
<dbReference type="PANTHER" id="PTHR11061">
    <property type="entry name" value="RNA M5U METHYLTRANSFERASE"/>
    <property type="match status" value="1"/>
</dbReference>
<keyword evidence="5" id="KW-0411">Iron-sulfur</keyword>
<dbReference type="InterPro" id="IPR010280">
    <property type="entry name" value="U5_MeTrfase_fam"/>
</dbReference>
<keyword evidence="3 6" id="KW-0808">Transferase</keyword>
<evidence type="ECO:0000256" key="3">
    <source>
        <dbReference type="ARBA" id="ARBA00022679"/>
    </source>
</evidence>
<name>A0ABS3Q584_9GAMM</name>
<dbReference type="EMBL" id="JAGETV010000011">
    <property type="protein sequence ID" value="MBO1927442.1"/>
    <property type="molecule type" value="Genomic_DNA"/>
</dbReference>
<evidence type="ECO:0000256" key="5">
    <source>
        <dbReference type="ARBA" id="ARBA00023014"/>
    </source>
</evidence>
<dbReference type="SUPFAM" id="SSF53335">
    <property type="entry name" value="S-adenosyl-L-methionine-dependent methyltransferases"/>
    <property type="match status" value="1"/>
</dbReference>
<dbReference type="RefSeq" id="WP_208149483.1">
    <property type="nucleotide sequence ID" value="NZ_JAGETV010000011.1"/>
</dbReference>
<feature type="region of interest" description="Disordered" evidence="7">
    <location>
        <begin position="396"/>
        <end position="415"/>
    </location>
</feature>
<feature type="domain" description="TRAM" evidence="8">
    <location>
        <begin position="1"/>
        <end position="57"/>
    </location>
</feature>
<sequence length="415" mass="47284">MKEIIESLEVTGLSHDGRGITHIDGKTCFVANAVPGDIVTAKISNDERNFLEARLLKIEQPSAERVDPFCDKYNECGGCQLQHLSVSAQRYWKAENFFTELKQKVNTEICEFFDTLISTDRAYRRRARLALEVDKKDKQARFGFRRSQDNRLVDIEHCPVLTDELNQAIQQVRPQLLETASRKTQELTIVAADNGIFGLKENAKQPSYQIQGKQALRLQFPQDGFIQVNAEINQKMLDQAINWLDIQSEHKVIDFFCGVGNFTLPLAQYSQQAIGIEGLDELVQAAQDNAADNGLENGQFAKADLFKDVSHQEWFRGQNYDRILLDPGRLGAAKLCSQLGQLQAEKIVYVSCNAATLIRDIKLLQEQGYQLRKACAMDMFPHTTHLEVMVMLEKGKKPKKQRNKRLESKKRVFKF</sequence>
<evidence type="ECO:0000313" key="10">
    <source>
        <dbReference type="Proteomes" id="UP000664835"/>
    </source>
</evidence>
<dbReference type="InterPro" id="IPR002792">
    <property type="entry name" value="TRAM_dom"/>
</dbReference>
<evidence type="ECO:0000256" key="7">
    <source>
        <dbReference type="SAM" id="MobiDB-lite"/>
    </source>
</evidence>
<feature type="binding site" evidence="6">
    <location>
        <position position="256"/>
    </location>
    <ligand>
        <name>S-adenosyl-L-methionine</name>
        <dbReference type="ChEBI" id="CHEBI:59789"/>
    </ligand>
</feature>
<dbReference type="Pfam" id="PF05958">
    <property type="entry name" value="tRNA_U5-meth_tr"/>
    <property type="match status" value="1"/>
</dbReference>
<dbReference type="CDD" id="cd02440">
    <property type="entry name" value="AdoMet_MTases"/>
    <property type="match status" value="1"/>
</dbReference>
<keyword evidence="2 6" id="KW-0489">Methyltransferase</keyword>
<dbReference type="Proteomes" id="UP000664835">
    <property type="component" value="Unassembled WGS sequence"/>
</dbReference>
<keyword evidence="10" id="KW-1185">Reference proteome</keyword>
<dbReference type="Gene3D" id="2.40.50.140">
    <property type="entry name" value="Nucleic acid-binding proteins"/>
    <property type="match status" value="1"/>
</dbReference>
<comment type="similarity">
    <text evidence="6">Belongs to the class I-like SAM-binding methyltransferase superfamily. RNA M5U methyltransferase family.</text>
</comment>
<reference evidence="9 10" key="1">
    <citation type="submission" date="2021-03" db="EMBL/GenBank/DDBJ databases">
        <title>Thiomicrorhabdus sp.nov.,novel sulfur-oxidizing bacteria isolated from coastal sediment.</title>
        <authorList>
            <person name="Liu X."/>
        </authorList>
    </citation>
    <scope>NUCLEOTIDE SEQUENCE [LARGE SCALE GENOMIC DNA]</scope>
    <source>
        <strain evidence="9 10">6S2-11</strain>
    </source>
</reference>
<dbReference type="PROSITE" id="PS01231">
    <property type="entry name" value="TRMA_2"/>
    <property type="match status" value="1"/>
</dbReference>
<dbReference type="GO" id="GO:0008168">
    <property type="term" value="F:methyltransferase activity"/>
    <property type="evidence" value="ECO:0007669"/>
    <property type="project" value="UniProtKB-KW"/>
</dbReference>
<dbReference type="Pfam" id="PF01938">
    <property type="entry name" value="TRAM"/>
    <property type="match status" value="1"/>
</dbReference>
<dbReference type="InterPro" id="IPR030391">
    <property type="entry name" value="MeTrfase_TrmA_CS"/>
</dbReference>
<keyword evidence="1" id="KW-0408">Iron</keyword>
<feature type="binding site" evidence="6">
    <location>
        <position position="227"/>
    </location>
    <ligand>
        <name>S-adenosyl-L-methionine</name>
        <dbReference type="ChEBI" id="CHEBI:59789"/>
    </ligand>
</feature>
<evidence type="ECO:0000256" key="2">
    <source>
        <dbReference type="ARBA" id="ARBA00022603"/>
    </source>
</evidence>
<proteinExistence type="inferred from homology"/>
<evidence type="ECO:0000313" key="9">
    <source>
        <dbReference type="EMBL" id="MBO1927442.1"/>
    </source>
</evidence>
<feature type="binding site" evidence="6">
    <location>
        <position position="326"/>
    </location>
    <ligand>
        <name>S-adenosyl-L-methionine</name>
        <dbReference type="ChEBI" id="CHEBI:59789"/>
    </ligand>
</feature>
<keyword evidence="4 6" id="KW-0949">S-adenosyl-L-methionine</keyword>
<comment type="caution">
    <text evidence="9">The sequence shown here is derived from an EMBL/GenBank/DDBJ whole genome shotgun (WGS) entry which is preliminary data.</text>
</comment>
<evidence type="ECO:0000259" key="8">
    <source>
        <dbReference type="PROSITE" id="PS50926"/>
    </source>
</evidence>
<dbReference type="EC" id="2.1.1.190" evidence="9"/>
<dbReference type="PANTHER" id="PTHR11061:SF49">
    <property type="entry name" value="23S RRNA (URACIL(1939)-C(5))-METHYLTRANSFERASE RLMD"/>
    <property type="match status" value="1"/>
</dbReference>
<keyword evidence="1" id="KW-0004">4Fe-4S</keyword>